<evidence type="ECO:0008006" key="3">
    <source>
        <dbReference type="Google" id="ProtNLM"/>
    </source>
</evidence>
<dbReference type="EMBL" id="QQBB01000005">
    <property type="protein sequence ID" value="RDI58754.1"/>
    <property type="molecule type" value="Genomic_DNA"/>
</dbReference>
<gene>
    <name evidence="1" type="ORF">DES45_105277</name>
</gene>
<dbReference type="RefSeq" id="WP_114770750.1">
    <property type="nucleotide sequence ID" value="NZ_QQBB01000005.1"/>
</dbReference>
<name>A0A370HPC9_9HYPH</name>
<dbReference type="AlphaFoldDB" id="A0A370HPC9"/>
<sequence length="311" mass="34362">MDAVWPDLPYADWRETARTLQLWTQVVGKVRLALSPWLNHGWHVPLYVTARGLGTSPVPFGAEILEIEFDFIAHRLVARTSRGDEGTLDLKPQTVADFYAGVMNLLQGMGVRVAISEMPNEVPDPIRFSEDRIHSAYDAAAAHRFWRALVQADRVFKLFRSSFLGKASPVHFFWGSFDLAVTRFSGRPAPLHPGGVPGLPDAVTREAYSHEVSSAGFWPGSEAFPQAAFYSYAYPEPKGFREHSVSPPAYFDATLGEFILPYEAVRSADAPDALLLDFLETTYAAAAEAGRWDRAALECPLGIPAQPRLVG</sequence>
<protein>
    <recommendedName>
        <fullName evidence="3">Ava_C0101 and related proteins</fullName>
    </recommendedName>
</protein>
<dbReference type="Pfam" id="PF19459">
    <property type="entry name" value="DUF5996"/>
    <property type="match status" value="1"/>
</dbReference>
<reference evidence="1 2" key="1">
    <citation type="submission" date="2018-07" db="EMBL/GenBank/DDBJ databases">
        <title>Genomic Encyclopedia of Type Strains, Phase IV (KMG-IV): sequencing the most valuable type-strain genomes for metagenomic binning, comparative biology and taxonomic classification.</title>
        <authorList>
            <person name="Goeker M."/>
        </authorList>
    </citation>
    <scope>NUCLEOTIDE SEQUENCE [LARGE SCALE GENOMIC DNA]</scope>
    <source>
        <strain evidence="1 2">DSM 14364</strain>
    </source>
</reference>
<dbReference type="InterPro" id="IPR046038">
    <property type="entry name" value="DUF5996"/>
</dbReference>
<organism evidence="1 2">
    <name type="scientific">Microvirga subterranea</name>
    <dbReference type="NCBI Taxonomy" id="186651"/>
    <lineage>
        <taxon>Bacteria</taxon>
        <taxon>Pseudomonadati</taxon>
        <taxon>Pseudomonadota</taxon>
        <taxon>Alphaproteobacteria</taxon>
        <taxon>Hyphomicrobiales</taxon>
        <taxon>Methylobacteriaceae</taxon>
        <taxon>Microvirga</taxon>
    </lineage>
</organism>
<accession>A0A370HPC9</accession>
<evidence type="ECO:0000313" key="2">
    <source>
        <dbReference type="Proteomes" id="UP000254925"/>
    </source>
</evidence>
<proteinExistence type="predicted"/>
<comment type="caution">
    <text evidence="1">The sequence shown here is derived from an EMBL/GenBank/DDBJ whole genome shotgun (WGS) entry which is preliminary data.</text>
</comment>
<evidence type="ECO:0000313" key="1">
    <source>
        <dbReference type="EMBL" id="RDI58754.1"/>
    </source>
</evidence>
<dbReference type="OrthoDB" id="9800945at2"/>
<dbReference type="Proteomes" id="UP000254925">
    <property type="component" value="Unassembled WGS sequence"/>
</dbReference>
<keyword evidence="2" id="KW-1185">Reference proteome</keyword>